<accession>A0A4D8Q405</accession>
<dbReference type="AlphaFoldDB" id="A0A4D8Q405"/>
<evidence type="ECO:0000313" key="2">
    <source>
        <dbReference type="Proteomes" id="UP000298596"/>
    </source>
</evidence>
<evidence type="ECO:0000313" key="1">
    <source>
        <dbReference type="EMBL" id="QCO03256.1"/>
    </source>
</evidence>
<organism evidence="1 2">
    <name type="scientific">Azospirillum brasilense</name>
    <dbReference type="NCBI Taxonomy" id="192"/>
    <lineage>
        <taxon>Bacteria</taxon>
        <taxon>Pseudomonadati</taxon>
        <taxon>Pseudomonadota</taxon>
        <taxon>Alphaproteobacteria</taxon>
        <taxon>Rhodospirillales</taxon>
        <taxon>Azospirillaceae</taxon>
        <taxon>Azospirillum</taxon>
    </lineage>
</organism>
<dbReference type="EMBL" id="CP032330">
    <property type="protein sequence ID" value="QCO03256.1"/>
    <property type="molecule type" value="Genomic_DNA"/>
</dbReference>
<gene>
    <name evidence="1" type="ORF">D3867_09690</name>
</gene>
<proteinExistence type="predicted"/>
<name>A0A4D8Q405_AZOBR</name>
<sequence>MASAVLMGACAGLSPPPQAAPEPGAVSALDRLSPNPCNGAVASSLAGVRIPVSDVRYLAYGLYRNIPGDIVGYDAWVGLNSQPGAVVVQLDEYCAPRQIYAREGARLPDAR</sequence>
<protein>
    <submittedName>
        <fullName evidence="1">Uncharacterized protein</fullName>
    </submittedName>
</protein>
<reference evidence="1 2" key="1">
    <citation type="submission" date="2018-09" db="EMBL/GenBank/DDBJ databases">
        <title>Whole genome based analysis of evolution and adaptive divergence in Indian and Brazilian strains of Azospirillum brasilense.</title>
        <authorList>
            <person name="Singh C."/>
            <person name="Tripathi A.K."/>
        </authorList>
    </citation>
    <scope>NUCLEOTIDE SEQUENCE [LARGE SCALE GENOMIC DNA]</scope>
    <source>
        <strain evidence="1 2">MTCC4036</strain>
    </source>
</reference>
<dbReference type="Proteomes" id="UP000298596">
    <property type="component" value="Chromosome"/>
</dbReference>